<keyword evidence="1" id="KW-0175">Coiled coil</keyword>
<organism evidence="3 4">
    <name type="scientific">Tritrichomonas musculus</name>
    <dbReference type="NCBI Taxonomy" id="1915356"/>
    <lineage>
        <taxon>Eukaryota</taxon>
        <taxon>Metamonada</taxon>
        <taxon>Parabasalia</taxon>
        <taxon>Tritrichomonadida</taxon>
        <taxon>Tritrichomonadidae</taxon>
        <taxon>Tritrichomonas</taxon>
    </lineage>
</organism>
<evidence type="ECO:0000313" key="4">
    <source>
        <dbReference type="Proteomes" id="UP001470230"/>
    </source>
</evidence>
<keyword evidence="4" id="KW-1185">Reference proteome</keyword>
<evidence type="ECO:0000313" key="3">
    <source>
        <dbReference type="EMBL" id="KAK8894081.1"/>
    </source>
</evidence>
<evidence type="ECO:0000256" key="1">
    <source>
        <dbReference type="SAM" id="Coils"/>
    </source>
</evidence>
<comment type="caution">
    <text evidence="3">The sequence shown here is derived from an EMBL/GenBank/DDBJ whole genome shotgun (WGS) entry which is preliminary data.</text>
</comment>
<sequence length="179" mass="20630">MSKLFLSFQGKTYILSQEESLNPSEYVAKKFGFSKDEFFFSGQSPFLHLSLRLDGGKGGFGRAMLQEGQRRSRRLPEHKDACRTLSGKRIGFIKAKRRVVELRAKIKELEEKKAEEKATIRRTNKVKELENIQNKEIQINESISSAVRFGIDNITENKETAQESKTVENDSDFEMLFEE</sequence>
<dbReference type="Pfam" id="PF22782">
    <property type="entry name" value="SDE2"/>
    <property type="match status" value="1"/>
</dbReference>
<dbReference type="InterPro" id="IPR053822">
    <property type="entry name" value="SDE2-like_dom"/>
</dbReference>
<feature type="coiled-coil region" evidence="1">
    <location>
        <begin position="92"/>
        <end position="126"/>
    </location>
</feature>
<name>A0ABR2KTG0_9EUKA</name>
<evidence type="ECO:0000259" key="2">
    <source>
        <dbReference type="Pfam" id="PF22782"/>
    </source>
</evidence>
<protein>
    <recommendedName>
        <fullName evidence="2">SDE2-like domain-containing protein</fullName>
    </recommendedName>
</protein>
<proteinExistence type="predicted"/>
<dbReference type="EMBL" id="JAPFFF010000003">
    <property type="protein sequence ID" value="KAK8894081.1"/>
    <property type="molecule type" value="Genomic_DNA"/>
</dbReference>
<feature type="domain" description="SDE2-like" evidence="2">
    <location>
        <begin position="55"/>
        <end position="147"/>
    </location>
</feature>
<accession>A0ABR2KTG0</accession>
<gene>
    <name evidence="3" type="ORF">M9Y10_022513</name>
</gene>
<reference evidence="3 4" key="1">
    <citation type="submission" date="2024-04" db="EMBL/GenBank/DDBJ databases">
        <title>Tritrichomonas musculus Genome.</title>
        <authorList>
            <person name="Alves-Ferreira E."/>
            <person name="Grigg M."/>
            <person name="Lorenzi H."/>
            <person name="Galac M."/>
        </authorList>
    </citation>
    <scope>NUCLEOTIDE SEQUENCE [LARGE SCALE GENOMIC DNA]</scope>
    <source>
        <strain evidence="3 4">EAF2021</strain>
    </source>
</reference>
<dbReference type="Proteomes" id="UP001470230">
    <property type="component" value="Unassembled WGS sequence"/>
</dbReference>